<accession>A0ABT3JU04</accession>
<evidence type="ECO:0000313" key="2">
    <source>
        <dbReference type="EMBL" id="MCW4471974.1"/>
    </source>
</evidence>
<keyword evidence="3" id="KW-1185">Reference proteome</keyword>
<proteinExistence type="predicted"/>
<dbReference type="RefSeq" id="WP_265126927.1">
    <property type="nucleotide sequence ID" value="NZ_JAPCHY010000003.1"/>
</dbReference>
<feature type="region of interest" description="Disordered" evidence="1">
    <location>
        <begin position="39"/>
        <end position="62"/>
    </location>
</feature>
<evidence type="ECO:0000313" key="3">
    <source>
        <dbReference type="Proteomes" id="UP001209922"/>
    </source>
</evidence>
<dbReference type="Proteomes" id="UP001209922">
    <property type="component" value="Unassembled WGS sequence"/>
</dbReference>
<sequence length="275" mass="29733">MLAQLPSAWADDGSRIRFEVAPGISADARLLEAGWIDAGTGRSPQRQRLQAASDEEGRSRLDHGDYDFDGYQDLVSTATVGQVNEAVVVHLYDPASGRFRELAPPTGVAVNCEGFWSLSPDAASRTLTSSCRSGPMWYSDVYRYDGPRLYLFRSMRVVRLDAEELSQVLALDVPAGQGPLAVWSTYAPSGSVLERAIGDGLELPDHAAALRGNAAVVVPARLPLHAHAGDASTRRYLVAGDRVELLDEAGGWLQLRYRNPSRGPVLGWVKLPGPP</sequence>
<comment type="caution">
    <text evidence="2">The sequence shown here is derived from an EMBL/GenBank/DDBJ whole genome shotgun (WGS) entry which is preliminary data.</text>
</comment>
<evidence type="ECO:0000256" key="1">
    <source>
        <dbReference type="SAM" id="MobiDB-lite"/>
    </source>
</evidence>
<gene>
    <name evidence="2" type="ORF">OK345_05555</name>
</gene>
<reference evidence="2 3" key="1">
    <citation type="submission" date="2022-10" db="EMBL/GenBank/DDBJ databases">
        <title>Xanthomonas sp. H13-6.</title>
        <authorList>
            <person name="Liu X."/>
            <person name="Deng Z."/>
            <person name="Jiang Y."/>
            <person name="Yu T."/>
            <person name="Ai J."/>
        </authorList>
    </citation>
    <scope>NUCLEOTIDE SEQUENCE [LARGE SCALE GENOMIC DNA]</scope>
    <source>
        <strain evidence="2 3">H13-6</strain>
    </source>
</reference>
<dbReference type="NCBIfam" id="NF047539">
    <property type="entry name" value="XAC2610_fam"/>
    <property type="match status" value="1"/>
</dbReference>
<dbReference type="EMBL" id="JAPCHY010000003">
    <property type="protein sequence ID" value="MCW4471974.1"/>
    <property type="molecule type" value="Genomic_DNA"/>
</dbReference>
<dbReference type="InterPro" id="IPR058087">
    <property type="entry name" value="XAC2610_dom"/>
</dbReference>
<protein>
    <submittedName>
        <fullName evidence="2">SH3 domain-containing protein</fullName>
    </submittedName>
</protein>
<name>A0ABT3JU04_9XANT</name>
<organism evidence="2 3">
    <name type="scientific">Xanthomonas chitinilytica</name>
    <dbReference type="NCBI Taxonomy" id="2989819"/>
    <lineage>
        <taxon>Bacteria</taxon>
        <taxon>Pseudomonadati</taxon>
        <taxon>Pseudomonadota</taxon>
        <taxon>Gammaproteobacteria</taxon>
        <taxon>Lysobacterales</taxon>
        <taxon>Lysobacteraceae</taxon>
        <taxon>Xanthomonas</taxon>
    </lineage>
</organism>